<dbReference type="PROSITE" id="PS51645">
    <property type="entry name" value="PHR_CRY_ALPHA_BETA"/>
    <property type="match status" value="1"/>
</dbReference>
<dbReference type="InterPro" id="IPR002081">
    <property type="entry name" value="Cryptochrome/DNA_photolyase_1"/>
</dbReference>
<proteinExistence type="predicted"/>
<evidence type="ECO:0000256" key="2">
    <source>
        <dbReference type="ARBA" id="ARBA00022630"/>
    </source>
</evidence>
<feature type="domain" description="Photolyase/cryptochrome alpha/beta" evidence="4">
    <location>
        <begin position="2"/>
        <end position="87"/>
    </location>
</feature>
<dbReference type="PANTHER" id="PTHR11455:SF9">
    <property type="entry name" value="CRYPTOCHROME CIRCADIAN CLOCK 5 ISOFORM X1"/>
    <property type="match status" value="1"/>
</dbReference>
<dbReference type="InterPro" id="IPR036155">
    <property type="entry name" value="Crypto/Photolyase_N_sf"/>
</dbReference>
<dbReference type="InterPro" id="IPR006050">
    <property type="entry name" value="DNA_photolyase_N"/>
</dbReference>
<dbReference type="AlphaFoldDB" id="A0A1I4CXQ4"/>
<dbReference type="InterPro" id="IPR036134">
    <property type="entry name" value="Crypto/Photolyase_FAD-like_sf"/>
</dbReference>
<evidence type="ECO:0000313" key="5">
    <source>
        <dbReference type="EMBL" id="SFK86098.1"/>
    </source>
</evidence>
<dbReference type="InterPro" id="IPR005101">
    <property type="entry name" value="Cryptochr/Photolyase_FAD-bd"/>
</dbReference>
<keyword evidence="3" id="KW-0274">FAD</keyword>
<dbReference type="OrthoDB" id="9772484at2"/>
<keyword evidence="5" id="KW-0456">Lyase</keyword>
<dbReference type="Pfam" id="PF03441">
    <property type="entry name" value="FAD_binding_7"/>
    <property type="match status" value="1"/>
</dbReference>
<dbReference type="STRING" id="504800.SAMN04488085_10482"/>
<gene>
    <name evidence="5" type="ORF">SAMN04488085_10482</name>
</gene>
<evidence type="ECO:0000259" key="4">
    <source>
        <dbReference type="PROSITE" id="PS51645"/>
    </source>
</evidence>
<dbReference type="InParanoid" id="A0A1I4CXQ4"/>
<dbReference type="Gene3D" id="1.10.579.10">
    <property type="entry name" value="DNA Cyclobutane Dipyrimidine Photolyase, subunit A, domain 3"/>
    <property type="match status" value="1"/>
</dbReference>
<dbReference type="GO" id="GO:0003904">
    <property type="term" value="F:deoxyribodipyrimidine photo-lyase activity"/>
    <property type="evidence" value="ECO:0007669"/>
    <property type="project" value="TreeGrafter"/>
</dbReference>
<dbReference type="RefSeq" id="WP_091322931.1">
    <property type="nucleotide sequence ID" value="NZ_FOSW01000004.1"/>
</dbReference>
<dbReference type="PANTHER" id="PTHR11455">
    <property type="entry name" value="CRYPTOCHROME"/>
    <property type="match status" value="1"/>
</dbReference>
<keyword evidence="2" id="KW-0285">Flavoprotein</keyword>
<dbReference type="GO" id="GO:0003677">
    <property type="term" value="F:DNA binding"/>
    <property type="evidence" value="ECO:0007669"/>
    <property type="project" value="TreeGrafter"/>
</dbReference>
<dbReference type="SUPFAM" id="SSF48173">
    <property type="entry name" value="Cryptochrome/photolyase FAD-binding domain"/>
    <property type="match status" value="1"/>
</dbReference>
<evidence type="ECO:0000256" key="3">
    <source>
        <dbReference type="ARBA" id="ARBA00022827"/>
    </source>
</evidence>
<dbReference type="EMBL" id="FOSW01000004">
    <property type="protein sequence ID" value="SFK86098.1"/>
    <property type="molecule type" value="Genomic_DNA"/>
</dbReference>
<organism evidence="5 6">
    <name type="scientific">Geodermatophilus ruber</name>
    <dbReference type="NCBI Taxonomy" id="504800"/>
    <lineage>
        <taxon>Bacteria</taxon>
        <taxon>Bacillati</taxon>
        <taxon>Actinomycetota</taxon>
        <taxon>Actinomycetes</taxon>
        <taxon>Geodermatophilales</taxon>
        <taxon>Geodermatophilaceae</taxon>
        <taxon>Geodermatophilus</taxon>
    </lineage>
</organism>
<name>A0A1I4CXQ4_9ACTN</name>
<accession>A0A1I4CXQ4</accession>
<dbReference type="Proteomes" id="UP000199152">
    <property type="component" value="Unassembled WGS sequence"/>
</dbReference>
<dbReference type="GO" id="GO:0071949">
    <property type="term" value="F:FAD binding"/>
    <property type="evidence" value="ECO:0007669"/>
    <property type="project" value="TreeGrafter"/>
</dbReference>
<sequence>MPIALLWARRDLRVGDHPALLAARDAAGPDGVHVRRWVPELRDVPTRYVHEPWRAPDDVPAGCPEPIVDHAEERRIALDRCGRVRRA</sequence>
<evidence type="ECO:0000256" key="1">
    <source>
        <dbReference type="ARBA" id="ARBA00001974"/>
    </source>
</evidence>
<protein>
    <submittedName>
        <fullName evidence="5">FAD binding domain of DNA photolyase</fullName>
    </submittedName>
</protein>
<evidence type="ECO:0000313" key="6">
    <source>
        <dbReference type="Proteomes" id="UP000199152"/>
    </source>
</evidence>
<comment type="cofactor">
    <cofactor evidence="1">
        <name>FAD</name>
        <dbReference type="ChEBI" id="CHEBI:57692"/>
    </cofactor>
</comment>
<reference evidence="5 6" key="1">
    <citation type="submission" date="2016-10" db="EMBL/GenBank/DDBJ databases">
        <authorList>
            <person name="de Groot N.N."/>
        </authorList>
    </citation>
    <scope>NUCLEOTIDE SEQUENCE [LARGE SCALE GENOMIC DNA]</scope>
    <source>
        <strain evidence="5 6">DSM 45317</strain>
    </source>
</reference>
<keyword evidence="6" id="KW-1185">Reference proteome</keyword>
<dbReference type="SUPFAM" id="SSF52425">
    <property type="entry name" value="Cryptochrome/photolyase, N-terminal domain"/>
    <property type="match status" value="1"/>
</dbReference>